<dbReference type="Gene3D" id="3.55.50.30">
    <property type="match status" value="1"/>
</dbReference>
<dbReference type="SUPFAM" id="SSF49464">
    <property type="entry name" value="Carboxypeptidase regulatory domain-like"/>
    <property type="match status" value="1"/>
</dbReference>
<evidence type="ECO:0000256" key="7">
    <source>
        <dbReference type="PROSITE-ProRule" id="PRU01360"/>
    </source>
</evidence>
<keyword evidence="2 7" id="KW-0813">Transport</keyword>
<evidence type="ECO:0000256" key="3">
    <source>
        <dbReference type="ARBA" id="ARBA00022452"/>
    </source>
</evidence>
<evidence type="ECO:0000313" key="9">
    <source>
        <dbReference type="EMBL" id="SMC56500.1"/>
    </source>
</evidence>
<dbReference type="InterPro" id="IPR023996">
    <property type="entry name" value="TonB-dep_OMP_SusC/RagA"/>
</dbReference>
<sequence length="1169" mass="130874">MYIIFTRYDMPPGYIIKLLVIMKLTVFILITTLMQVSAATFGQKVILKENNLTIERVFKEIHKQTGYYVLMENSEFKSTRVNTKFQNTPLNEVMDFLVKETDLTYTIEENTVVIKKKVPSFLERLVERWASIDVRGIVVDEKGLPLVGATVKVKGTEKRVVTGEKGEFYLQSVEERAVLVISYLGYESKEITANKDIGAVRLILSEGKLDEVTIVSTGYQEIPKERATGSFTVINNQLINRAVSTNIMDRLVGVSSGLLQNDGTGNNLGISIRGRSTIFANTQPLIVVDNFPYDGDINNINPNDIENVTLLKDAAAASIWGARSGNGVIVITTKKGSYNGKTQVSLNSNVTIGGLPKLSYVPNISTSGYIEMEKLLFSNGFYAQIGGYNQPALTPIVEILIRQRNNEITEGEANTLIAKFNHDSRDDFKRYLYRKPVNQQYALNLNGGTQNQKYYLSAGLDKNLNSLKGNGLERLTLNANNTYSFLNNKLEITTGIMYMYSNVQNNGISPGSIKYGSYNTLYPYARLSDDQGNHLSIPKYRQIYLDTAGGGKLLDWNYRPLDELALSDNTTTQNDVQASFITRYKFSKQLSFDLKYLYGRGNSKADNVNAPDSYYTRNLINRYSSISGDVVTRPIPLGAILNRTSVDYKSQNLRAQANYSNAWDNNNLDFIAGAEIKDLVSKIGDDIIYGYDKKHTNGSPVDNVSLFPNYVTGNSMQIPYGSFEQNKIDRYVSFFGNIAYTYKKRYIISASARQDASNLIGVNSNQKWVPLWSVGGSWILSDEKFYQVNWLNYLKIRATYGYNGNVDKSVAAYLVTQQLTNNVYGNPTSYIQNSPNPDLRWERIGMLNLALDYSLFNNRLSGSFDYYFKSGFDLMGFSSLAPSTGLTVFKGNTSNMKGRGVDIVINSKNMDNAFKWSTSLLLSTARDKVTAYNVNPTTISDYIRGSSPIVGKTVYPVFSYRAAGLDAQTGDPIGYLNGAVSKEYGAILLSANHEDMVYNGSLLPTIFGSVQNAFTYKNFSLSFLLTYKLGYFFRKSSVNYDNLLNGFGYGHVDFDKRWKKPGDERITSVPSLIYPNSTERDEFYSFSESLVEKGDHLRLKDIQIAYSLNGKFKNTSLFNSAHIYVYLNNLGIIWKANKSGIDPDMIPTPGQYSSIPLAKTIALGLKIDL</sequence>
<dbReference type="EMBL" id="FWYB01000001">
    <property type="protein sequence ID" value="SMC56500.1"/>
    <property type="molecule type" value="Genomic_DNA"/>
</dbReference>
<evidence type="ECO:0000256" key="2">
    <source>
        <dbReference type="ARBA" id="ARBA00022448"/>
    </source>
</evidence>
<organism evidence="9 10">
    <name type="scientific">Pedobacter nyackensis</name>
    <dbReference type="NCBI Taxonomy" id="475255"/>
    <lineage>
        <taxon>Bacteria</taxon>
        <taxon>Pseudomonadati</taxon>
        <taxon>Bacteroidota</taxon>
        <taxon>Sphingobacteriia</taxon>
        <taxon>Sphingobacteriales</taxon>
        <taxon>Sphingobacteriaceae</taxon>
        <taxon>Pedobacter</taxon>
    </lineage>
</organism>
<keyword evidence="3 7" id="KW-1134">Transmembrane beta strand</keyword>
<evidence type="ECO:0000259" key="8">
    <source>
        <dbReference type="Pfam" id="PF07715"/>
    </source>
</evidence>
<evidence type="ECO:0000256" key="5">
    <source>
        <dbReference type="ARBA" id="ARBA00023136"/>
    </source>
</evidence>
<keyword evidence="4 7" id="KW-0812">Transmembrane</keyword>
<dbReference type="STRING" id="475255.SAMN04488101_101281"/>
<dbReference type="Gene3D" id="2.60.40.1120">
    <property type="entry name" value="Carboxypeptidase-like, regulatory domain"/>
    <property type="match status" value="1"/>
</dbReference>
<dbReference type="NCBIfam" id="TIGR04056">
    <property type="entry name" value="OMP_RagA_SusC"/>
    <property type="match status" value="1"/>
</dbReference>
<protein>
    <submittedName>
        <fullName evidence="9">TonB-linked outer membrane protein, SusC/RagA family</fullName>
    </submittedName>
</protein>
<dbReference type="Proteomes" id="UP000192678">
    <property type="component" value="Unassembled WGS sequence"/>
</dbReference>
<proteinExistence type="inferred from homology"/>
<dbReference type="InterPro" id="IPR039426">
    <property type="entry name" value="TonB-dep_rcpt-like"/>
</dbReference>
<dbReference type="InterPro" id="IPR012910">
    <property type="entry name" value="Plug_dom"/>
</dbReference>
<evidence type="ECO:0000313" key="10">
    <source>
        <dbReference type="Proteomes" id="UP000192678"/>
    </source>
</evidence>
<accession>A0A1W2A759</accession>
<dbReference type="Gene3D" id="2.170.130.10">
    <property type="entry name" value="TonB-dependent receptor, plug domain"/>
    <property type="match status" value="1"/>
</dbReference>
<dbReference type="Gene3D" id="2.40.170.20">
    <property type="entry name" value="TonB-dependent receptor, beta-barrel domain"/>
    <property type="match status" value="1"/>
</dbReference>
<keyword evidence="6 7" id="KW-0998">Cell outer membrane</keyword>
<keyword evidence="5 7" id="KW-0472">Membrane</keyword>
<evidence type="ECO:0000256" key="1">
    <source>
        <dbReference type="ARBA" id="ARBA00004571"/>
    </source>
</evidence>
<keyword evidence="10" id="KW-1185">Reference proteome</keyword>
<dbReference type="InterPro" id="IPR036942">
    <property type="entry name" value="Beta-barrel_TonB_sf"/>
</dbReference>
<gene>
    <name evidence="9" type="ORF">SAMN04488101_101281</name>
</gene>
<dbReference type="Pfam" id="PF07715">
    <property type="entry name" value="Plug"/>
    <property type="match status" value="1"/>
</dbReference>
<name>A0A1W2A759_9SPHI</name>
<dbReference type="AlphaFoldDB" id="A0A1W2A759"/>
<comment type="subcellular location">
    <subcellularLocation>
        <location evidence="1 7">Cell outer membrane</location>
        <topology evidence="1 7">Multi-pass membrane protein</topology>
    </subcellularLocation>
</comment>
<dbReference type="RefSeq" id="WP_084286870.1">
    <property type="nucleotide sequence ID" value="NZ_FWYB01000001.1"/>
</dbReference>
<dbReference type="SUPFAM" id="SSF56935">
    <property type="entry name" value="Porins"/>
    <property type="match status" value="1"/>
</dbReference>
<dbReference type="InterPro" id="IPR023997">
    <property type="entry name" value="TonB-dep_OMP_SusC/RagA_CS"/>
</dbReference>
<dbReference type="NCBIfam" id="TIGR04057">
    <property type="entry name" value="SusC_RagA_signa"/>
    <property type="match status" value="1"/>
</dbReference>
<dbReference type="GO" id="GO:0009279">
    <property type="term" value="C:cell outer membrane"/>
    <property type="evidence" value="ECO:0007669"/>
    <property type="project" value="UniProtKB-SubCell"/>
</dbReference>
<comment type="similarity">
    <text evidence="7">Belongs to the TonB-dependent receptor family.</text>
</comment>
<evidence type="ECO:0000256" key="6">
    <source>
        <dbReference type="ARBA" id="ARBA00023237"/>
    </source>
</evidence>
<dbReference type="InterPro" id="IPR008969">
    <property type="entry name" value="CarboxyPept-like_regulatory"/>
</dbReference>
<dbReference type="Pfam" id="PF13715">
    <property type="entry name" value="CarbopepD_reg_2"/>
    <property type="match status" value="1"/>
</dbReference>
<dbReference type="PROSITE" id="PS52016">
    <property type="entry name" value="TONB_DEPENDENT_REC_3"/>
    <property type="match status" value="1"/>
</dbReference>
<feature type="domain" description="TonB-dependent receptor plug" evidence="8">
    <location>
        <begin position="224"/>
        <end position="328"/>
    </location>
</feature>
<evidence type="ECO:0000256" key="4">
    <source>
        <dbReference type="ARBA" id="ARBA00022692"/>
    </source>
</evidence>
<dbReference type="InterPro" id="IPR037066">
    <property type="entry name" value="Plug_dom_sf"/>
</dbReference>
<reference evidence="9 10" key="1">
    <citation type="submission" date="2017-04" db="EMBL/GenBank/DDBJ databases">
        <authorList>
            <person name="Afonso C.L."/>
            <person name="Miller P.J."/>
            <person name="Scott M.A."/>
            <person name="Spackman E."/>
            <person name="Goraichik I."/>
            <person name="Dimitrov K.M."/>
            <person name="Suarez D.L."/>
            <person name="Swayne D.E."/>
        </authorList>
    </citation>
    <scope>NUCLEOTIDE SEQUENCE [LARGE SCALE GENOMIC DNA]</scope>
    <source>
        <strain evidence="9 10">DSM 19625</strain>
    </source>
</reference>